<dbReference type="Proteomes" id="UP001155483">
    <property type="component" value="Unassembled WGS sequence"/>
</dbReference>
<dbReference type="InterPro" id="IPR011659">
    <property type="entry name" value="WD40"/>
</dbReference>
<dbReference type="SUPFAM" id="SSF82171">
    <property type="entry name" value="DPP6 N-terminal domain-like"/>
    <property type="match status" value="1"/>
</dbReference>
<evidence type="ECO:0000313" key="3">
    <source>
        <dbReference type="EMBL" id="MCU7551251.1"/>
    </source>
</evidence>
<reference evidence="3" key="1">
    <citation type="submission" date="2022-09" db="EMBL/GenBank/DDBJ databases">
        <authorList>
            <person name="Yuan C."/>
            <person name="Ke Z."/>
        </authorList>
    </citation>
    <scope>NUCLEOTIDE SEQUENCE</scope>
    <source>
        <strain evidence="3">LB-8</strain>
    </source>
</reference>
<evidence type="ECO:0000259" key="2">
    <source>
        <dbReference type="Pfam" id="PF00930"/>
    </source>
</evidence>
<dbReference type="Gene3D" id="2.120.10.30">
    <property type="entry name" value="TolB, C-terminal domain"/>
    <property type="match status" value="3"/>
</dbReference>
<dbReference type="GO" id="GO:0006508">
    <property type="term" value="P:proteolysis"/>
    <property type="evidence" value="ECO:0007669"/>
    <property type="project" value="InterPro"/>
</dbReference>
<dbReference type="PANTHER" id="PTHR36842:SF1">
    <property type="entry name" value="PROTEIN TOLB"/>
    <property type="match status" value="1"/>
</dbReference>
<comment type="caution">
    <text evidence="3">The sequence shown here is derived from an EMBL/GenBank/DDBJ whole genome shotgun (WGS) entry which is preliminary data.</text>
</comment>
<evidence type="ECO:0000256" key="1">
    <source>
        <dbReference type="ARBA" id="ARBA00009820"/>
    </source>
</evidence>
<comment type="similarity">
    <text evidence="1">Belongs to the TolB family.</text>
</comment>
<proteinExistence type="inferred from homology"/>
<dbReference type="InterPro" id="IPR011042">
    <property type="entry name" value="6-blade_b-propeller_TolB-like"/>
</dbReference>
<keyword evidence="4" id="KW-1185">Reference proteome</keyword>
<sequence>MSKEIYRFLLFWFVVAVVDINPVHSQYFGRNKVNYRRIDFKVLETPNFEIYYYLQNGTVRDRIALQCEQWYQMHQTVLKDTFKRPNPVIFYNNHADFQQTRAIEGNIEVGTGGVTEALKRRVIMPFMESNAQTDHVLGHELVHAFQYHLILDSLTMDAIANLPLWMVEGMAEYMSIGYQDAHTAIWLRSAVAGNRMPTLKDLTNHPDLYFPYRWGEAFWAFVAGTWGEQMIKRLFMRTARDGYENAIKEILGIDAQKFSEKWQEALRRAYTPYQRTTSTYALGKKLVVKHDAGELNIVPSISPDGSRVAFWTERNLFRLDLYVADAETGDNLERVTSHSFTSHVDEYSSFESSVAWSPDSRQLAFVAFAKGSNRLIIARADKGRIMRQIDIPGVPAISNPTWSPDGKSIVVTGLVDGQSDLYLYQLESGKVIQLTNDRYSDLQPSYAPNGKWIVFATDRLSVDYKPQQHSYNHNIALYNFESKSVTNLDFFPGANNLNPVFGPDNQEIYFLSDRDGFRNLYSYNIYGKRLYRLTNYFTGITGVTMFAPAISASRQQNKVAYTYYNNNAFLIYTAPIKSFNPVAVDTNAVNMQAAILPPFARTGLNLVQRNLTESPVDRYSIESFNQVSYKPRFQLDYIGNTGVGVTTGLGFGIGLVGGINGMFSDILGNNQLFGAISLNGELYDIAGQFAYLNQKNRINWGVSVSHTPYLSGAQYLFLDTLESRGDDPQQVLNSSMDLLRTFEDQISVFASRPFSQSRRVEAGLSYARYYYRMDRYTDYYDPTGQIYIDSKRERQTTPKGYGFSQGYIAWVSDNSSFGVASPLSGHRFRFEAGKYLGVVNLQNLLADYRKYFRFAPVTLATRNLYVARFGRDAESGLLPPLYVGYSSLVRGYEALQFADNGDIHDDVTINDLIGSSMYVANAELRYPLTGPERLSSIKSRFFLSELNMFTDAGIAWGKSNIVGGFKNIGFSRNNAQLIMSSGISLRINLFGYIVLEPFYAIPWQNGGFSNGDIGLNFIPGW</sequence>
<evidence type="ECO:0000313" key="4">
    <source>
        <dbReference type="Proteomes" id="UP001155483"/>
    </source>
</evidence>
<name>A0A9X2XYK0_9BACT</name>
<accession>A0A9X2XYK0</accession>
<organism evidence="3 4">
    <name type="scientific">Paraflavisolibacter caeni</name>
    <dbReference type="NCBI Taxonomy" id="2982496"/>
    <lineage>
        <taxon>Bacteria</taxon>
        <taxon>Pseudomonadati</taxon>
        <taxon>Bacteroidota</taxon>
        <taxon>Chitinophagia</taxon>
        <taxon>Chitinophagales</taxon>
        <taxon>Chitinophagaceae</taxon>
        <taxon>Paraflavisolibacter</taxon>
    </lineage>
</organism>
<dbReference type="InterPro" id="IPR002469">
    <property type="entry name" value="Peptidase_S9B_N"/>
</dbReference>
<reference evidence="3" key="2">
    <citation type="submission" date="2023-04" db="EMBL/GenBank/DDBJ databases">
        <title>Paracnuella aquatica gen. nov., sp. nov., a member of the family Chitinophagaceae isolated from a hot spring.</title>
        <authorList>
            <person name="Wang C."/>
        </authorList>
    </citation>
    <scope>NUCLEOTIDE SEQUENCE</scope>
    <source>
        <strain evidence="3">LB-8</strain>
    </source>
</reference>
<dbReference type="Pfam" id="PF07676">
    <property type="entry name" value="PD40"/>
    <property type="match status" value="3"/>
</dbReference>
<gene>
    <name evidence="3" type="ORF">OCK74_19170</name>
</gene>
<dbReference type="EMBL" id="JAOTIF010000019">
    <property type="protein sequence ID" value="MCU7551251.1"/>
    <property type="molecule type" value="Genomic_DNA"/>
</dbReference>
<dbReference type="AlphaFoldDB" id="A0A9X2XYK0"/>
<protein>
    <submittedName>
        <fullName evidence="3">DPP IV N-terminal domain-containing protein</fullName>
    </submittedName>
</protein>
<dbReference type="RefSeq" id="WP_279298690.1">
    <property type="nucleotide sequence ID" value="NZ_JAOTIF010000019.1"/>
</dbReference>
<dbReference type="PANTHER" id="PTHR36842">
    <property type="entry name" value="PROTEIN TOLB HOMOLOG"/>
    <property type="match status" value="1"/>
</dbReference>
<dbReference type="Pfam" id="PF00930">
    <property type="entry name" value="DPPIV_N"/>
    <property type="match status" value="1"/>
</dbReference>
<feature type="domain" description="Dipeptidylpeptidase IV N-terminal" evidence="2">
    <location>
        <begin position="259"/>
        <end position="368"/>
    </location>
</feature>